<feature type="region of interest" description="Disordered" evidence="1">
    <location>
        <begin position="264"/>
        <end position="368"/>
    </location>
</feature>
<dbReference type="GO" id="GO:0009825">
    <property type="term" value="P:multidimensional cell growth"/>
    <property type="evidence" value="ECO:0007669"/>
    <property type="project" value="TreeGrafter"/>
</dbReference>
<feature type="region of interest" description="Disordered" evidence="1">
    <location>
        <begin position="43"/>
        <end position="74"/>
    </location>
</feature>
<evidence type="ECO:0000313" key="2">
    <source>
        <dbReference type="EMBL" id="CAD1831655.1"/>
    </source>
</evidence>
<feature type="compositionally biased region" description="Low complexity" evidence="1">
    <location>
        <begin position="266"/>
        <end position="277"/>
    </location>
</feature>
<proteinExistence type="predicted"/>
<organism evidence="2">
    <name type="scientific">Ananas comosus var. bracteatus</name>
    <name type="common">red pineapple</name>
    <dbReference type="NCBI Taxonomy" id="296719"/>
    <lineage>
        <taxon>Eukaryota</taxon>
        <taxon>Viridiplantae</taxon>
        <taxon>Streptophyta</taxon>
        <taxon>Embryophyta</taxon>
        <taxon>Tracheophyta</taxon>
        <taxon>Spermatophyta</taxon>
        <taxon>Magnoliopsida</taxon>
        <taxon>Liliopsida</taxon>
        <taxon>Poales</taxon>
        <taxon>Bromeliaceae</taxon>
        <taxon>Bromelioideae</taxon>
        <taxon>Ananas</taxon>
    </lineage>
</organism>
<evidence type="ECO:0000256" key="1">
    <source>
        <dbReference type="SAM" id="MobiDB-lite"/>
    </source>
</evidence>
<dbReference type="EMBL" id="LR862149">
    <property type="protein sequence ID" value="CAD1831655.1"/>
    <property type="molecule type" value="Genomic_DNA"/>
</dbReference>
<dbReference type="AlphaFoldDB" id="A0A6V7PLC6"/>
<gene>
    <name evidence="2" type="ORF">CB5_LOCUS14866</name>
</gene>
<protein>
    <submittedName>
        <fullName evidence="2">Uncharacterized protein</fullName>
    </submittedName>
</protein>
<sequence length="368" mass="38745">MLYYLDEITRFLPFPHLLLLPPPYTISLSTPVRVARPSTPPIASLRSAWPSTSPTPTRPGPRSQRKSSARRGEETVRKRSGCLWCATADPLLAGANKVLATAEVLLAASSSSSSSRSDFYALLGLPVSACGDCSSLFLYYCRLALLLRSPSSPPLPPRPSASSRSGDTDTAGDAGLVPGAVRGGAGGAEFLSLFDLRRLPAFGKLVTTLFQTTSRAPSDLGAVNLTSLNSSAVLVRSPTPFSPSSANSNTTILGLVTSLPYDVSVTPSSSSTASTSPRPRPAPPSASTSRGYSSRHMGSTSLRPCSSASGERGAAVPAEKGAAARGAIDSTAAEKVEEEEEDEKMKGKKEGKRRRRKNRVRNRVISPK</sequence>
<dbReference type="GO" id="GO:0048354">
    <property type="term" value="P:mucilage biosynthetic process involved in seed coat development"/>
    <property type="evidence" value="ECO:0007669"/>
    <property type="project" value="TreeGrafter"/>
</dbReference>
<reference evidence="2" key="1">
    <citation type="submission" date="2020-07" db="EMBL/GenBank/DDBJ databases">
        <authorList>
            <person name="Lin J."/>
        </authorList>
    </citation>
    <scope>NUCLEOTIDE SEQUENCE</scope>
</reference>
<dbReference type="PANTHER" id="PTHR32382:SF0">
    <property type="entry name" value="FASCICLIN-LIKE ARABINOGALACTAN PROTEIN 4"/>
    <property type="match status" value="1"/>
</dbReference>
<dbReference type="GO" id="GO:0009738">
    <property type="term" value="P:abscisic acid-activated signaling pathway"/>
    <property type="evidence" value="ECO:0007669"/>
    <property type="project" value="TreeGrafter"/>
</dbReference>
<feature type="compositionally biased region" description="Polar residues" evidence="1">
    <location>
        <begin position="296"/>
        <end position="309"/>
    </location>
</feature>
<dbReference type="GO" id="GO:0005886">
    <property type="term" value="C:plasma membrane"/>
    <property type="evidence" value="ECO:0007669"/>
    <property type="project" value="TreeGrafter"/>
</dbReference>
<feature type="region of interest" description="Disordered" evidence="1">
    <location>
        <begin position="152"/>
        <end position="178"/>
    </location>
</feature>
<feature type="compositionally biased region" description="Basic residues" evidence="1">
    <location>
        <begin position="346"/>
        <end position="362"/>
    </location>
</feature>
<dbReference type="InterPro" id="IPR033254">
    <property type="entry name" value="Plant_FLA"/>
</dbReference>
<feature type="compositionally biased region" description="Low complexity" evidence="1">
    <location>
        <begin position="313"/>
        <end position="327"/>
    </location>
</feature>
<accession>A0A6V7PLC6</accession>
<name>A0A6V7PLC6_ANACO</name>
<dbReference type="PANTHER" id="PTHR32382">
    <property type="entry name" value="FASCICLIN-LIKE ARABINOGALACTAN PROTEIN"/>
    <property type="match status" value="1"/>
</dbReference>